<accession>A0ABQ7DWH1</accession>
<sequence>MPQPQVYHPSSSISKSWTPPRQAKPEKKLVATELCGNMISFFIFSSGGERSMASKSFTSSCLILKGEARIYREEYDIISIIWFEVTFDSQEKGGDKEKYKPLMLQRVEDTSRDLRTRESETCNNDMFWY</sequence>
<comment type="caution">
    <text evidence="2">The sequence shown here is derived from an EMBL/GenBank/DDBJ whole genome shotgun (WGS) entry which is preliminary data.</text>
</comment>
<name>A0ABQ7DWH1_BRACR</name>
<keyword evidence="3" id="KW-1185">Reference proteome</keyword>
<gene>
    <name evidence="2" type="ORF">DY000_02035596</name>
</gene>
<dbReference type="EMBL" id="QGKV02000649">
    <property type="protein sequence ID" value="KAF3581892.1"/>
    <property type="molecule type" value="Genomic_DNA"/>
</dbReference>
<reference evidence="2 3" key="1">
    <citation type="journal article" date="2020" name="BMC Genomics">
        <title>Intraspecific diversification of the crop wild relative Brassica cretica Lam. using demographic model selection.</title>
        <authorList>
            <person name="Kioukis A."/>
            <person name="Michalopoulou V.A."/>
            <person name="Briers L."/>
            <person name="Pirintsos S."/>
            <person name="Studholme D.J."/>
            <person name="Pavlidis P."/>
            <person name="Sarris P.F."/>
        </authorList>
    </citation>
    <scope>NUCLEOTIDE SEQUENCE [LARGE SCALE GENOMIC DNA]</scope>
    <source>
        <strain evidence="3">cv. PFS-1207/04</strain>
    </source>
</reference>
<feature type="compositionally biased region" description="Polar residues" evidence="1">
    <location>
        <begin position="8"/>
        <end position="19"/>
    </location>
</feature>
<feature type="region of interest" description="Disordered" evidence="1">
    <location>
        <begin position="1"/>
        <end position="24"/>
    </location>
</feature>
<evidence type="ECO:0000313" key="3">
    <source>
        <dbReference type="Proteomes" id="UP000266723"/>
    </source>
</evidence>
<protein>
    <submittedName>
        <fullName evidence="2">Uncharacterized protein</fullName>
    </submittedName>
</protein>
<evidence type="ECO:0000313" key="2">
    <source>
        <dbReference type="EMBL" id="KAF3581892.1"/>
    </source>
</evidence>
<proteinExistence type="predicted"/>
<dbReference type="Proteomes" id="UP000266723">
    <property type="component" value="Unassembled WGS sequence"/>
</dbReference>
<organism evidence="2 3">
    <name type="scientific">Brassica cretica</name>
    <name type="common">Mustard</name>
    <dbReference type="NCBI Taxonomy" id="69181"/>
    <lineage>
        <taxon>Eukaryota</taxon>
        <taxon>Viridiplantae</taxon>
        <taxon>Streptophyta</taxon>
        <taxon>Embryophyta</taxon>
        <taxon>Tracheophyta</taxon>
        <taxon>Spermatophyta</taxon>
        <taxon>Magnoliopsida</taxon>
        <taxon>eudicotyledons</taxon>
        <taxon>Gunneridae</taxon>
        <taxon>Pentapetalae</taxon>
        <taxon>rosids</taxon>
        <taxon>malvids</taxon>
        <taxon>Brassicales</taxon>
        <taxon>Brassicaceae</taxon>
        <taxon>Brassiceae</taxon>
        <taxon>Brassica</taxon>
    </lineage>
</organism>
<evidence type="ECO:0000256" key="1">
    <source>
        <dbReference type="SAM" id="MobiDB-lite"/>
    </source>
</evidence>